<keyword evidence="2" id="KW-0808">Transferase</keyword>
<dbReference type="PANTHER" id="PTHR20961">
    <property type="entry name" value="GLYCOSYLTRANSFERASE"/>
    <property type="match status" value="1"/>
</dbReference>
<reference evidence="5" key="1">
    <citation type="submission" date="2020-08" db="EMBL/GenBank/DDBJ databases">
        <title>Genomic Encyclopedia of Type Strains, Phase III (KMG-III): the genomes of soil and plant-associated and newly described type strains.</title>
        <authorList>
            <person name="Whitman W."/>
        </authorList>
    </citation>
    <scope>NUCLEOTIDE SEQUENCE [LARGE SCALE GENOMIC DNA]</scope>
    <source>
        <strain evidence="5">CECT 8628</strain>
    </source>
</reference>
<dbReference type="Pfam" id="PF04577">
    <property type="entry name" value="Glyco_transf_61"/>
    <property type="match status" value="1"/>
</dbReference>
<dbReference type="OrthoDB" id="1156086at2"/>
<accession>A0A839SKV8</accession>
<sequence length="381" mass="43591">MGLKANLVFWARQFPFVLPKRIITSCADWIEKQKERKGIYFAQRGPWVKTICEAGFFQHDEPKTLGKPNEKAFYINRNYPTEKASLFYLQHIYLLGHKGLVLTADHQVFQEFSHHFGISTLKKFLQKNPFYTFTGKAQRINGNGAVLVSPESHNYYHWLNDVLPRIKIYESVLNQVDHFCISSKVPQKFLDVLPHFGIPKEKILLINENEKLHFDHLYVASLTGSEGRSPQWAIDYLRDKLTTPGTAGVPSKKMYFKRGAGVERKVLNEEAVIEALKKEGFEIIEPDQLGIDQQVDLMQQSKIVIGVHGAALSNLVFSRNHTVVIEIFSPDYFRTDCFYTLSSALKLNYWYIVGDKPAGAAWGDIVVPEELLLKTIKQVNG</sequence>
<dbReference type="Proteomes" id="UP000539265">
    <property type="component" value="Unassembled WGS sequence"/>
</dbReference>
<feature type="domain" description="Glycosyltransferase 61 catalytic" evidence="4">
    <location>
        <begin position="155"/>
        <end position="325"/>
    </location>
</feature>
<comment type="caution">
    <text evidence="5">The sequence shown here is derived from an EMBL/GenBank/DDBJ whole genome shotgun (WGS) entry which is preliminary data.</text>
</comment>
<dbReference type="AlphaFoldDB" id="A0A839SKV8"/>
<keyword evidence="1" id="KW-0328">Glycosyltransferase</keyword>
<keyword evidence="3" id="KW-0325">Glycoprotein</keyword>
<evidence type="ECO:0000256" key="2">
    <source>
        <dbReference type="ARBA" id="ARBA00022679"/>
    </source>
</evidence>
<dbReference type="GO" id="GO:0016757">
    <property type="term" value="F:glycosyltransferase activity"/>
    <property type="evidence" value="ECO:0007669"/>
    <property type="project" value="UniProtKB-KW"/>
</dbReference>
<evidence type="ECO:0000313" key="6">
    <source>
        <dbReference type="Proteomes" id="UP000539265"/>
    </source>
</evidence>
<organism evidence="5 6">
    <name type="scientific">Mucilaginibacter gotjawali</name>
    <dbReference type="NCBI Taxonomy" id="1550579"/>
    <lineage>
        <taxon>Bacteria</taxon>
        <taxon>Pseudomonadati</taxon>
        <taxon>Bacteroidota</taxon>
        <taxon>Sphingobacteriia</taxon>
        <taxon>Sphingobacteriales</taxon>
        <taxon>Sphingobacteriaceae</taxon>
        <taxon>Mucilaginibacter</taxon>
    </lineage>
</organism>
<keyword evidence="6" id="KW-1185">Reference proteome</keyword>
<gene>
    <name evidence="5" type="ORF">FHS11_003525</name>
</gene>
<dbReference type="InterPro" id="IPR007657">
    <property type="entry name" value="Glycosyltransferase_61"/>
</dbReference>
<evidence type="ECO:0000256" key="3">
    <source>
        <dbReference type="ARBA" id="ARBA00023180"/>
    </source>
</evidence>
<evidence type="ECO:0000313" key="5">
    <source>
        <dbReference type="EMBL" id="MBB3057097.1"/>
    </source>
</evidence>
<dbReference type="InterPro" id="IPR049625">
    <property type="entry name" value="Glyco_transf_61_cat"/>
</dbReference>
<dbReference type="EMBL" id="JACHWX010000011">
    <property type="protein sequence ID" value="MBB3057097.1"/>
    <property type="molecule type" value="Genomic_DNA"/>
</dbReference>
<name>A0A839SKV8_9SPHI</name>
<evidence type="ECO:0000259" key="4">
    <source>
        <dbReference type="Pfam" id="PF04577"/>
    </source>
</evidence>
<proteinExistence type="predicted"/>
<evidence type="ECO:0000256" key="1">
    <source>
        <dbReference type="ARBA" id="ARBA00022676"/>
    </source>
</evidence>
<dbReference type="RefSeq" id="WP_096355570.1">
    <property type="nucleotide sequence ID" value="NZ_AP017313.1"/>
</dbReference>
<protein>
    <submittedName>
        <fullName evidence="5">Capsular polysaccharide biosynthesis protein</fullName>
    </submittedName>
</protein>